<evidence type="ECO:0000256" key="1">
    <source>
        <dbReference type="ARBA" id="ARBA00002558"/>
    </source>
</evidence>
<evidence type="ECO:0000256" key="7">
    <source>
        <dbReference type="SAM" id="MobiDB-lite"/>
    </source>
</evidence>
<dbReference type="PANTHER" id="PTHR46366">
    <property type="entry name" value="PRO-APOPTOTIC SERINE PROTEASE NMA111"/>
    <property type="match status" value="1"/>
</dbReference>
<evidence type="ECO:0000256" key="5">
    <source>
        <dbReference type="ARBA" id="ARBA00021524"/>
    </source>
</evidence>
<feature type="domain" description="PDZ" evidence="8">
    <location>
        <begin position="271"/>
        <end position="335"/>
    </location>
</feature>
<dbReference type="PANTHER" id="PTHR46366:SF1">
    <property type="entry name" value="PDZ DOMAIN-CONTAINING PROTEIN C1685.05"/>
    <property type="match status" value="1"/>
</dbReference>
<gene>
    <name evidence="9" type="ORF">FH972_007838</name>
</gene>
<comment type="subcellular location">
    <subcellularLocation>
        <location evidence="2">Nucleus</location>
    </subcellularLocation>
</comment>
<dbReference type="AlphaFoldDB" id="A0A5N6QWR1"/>
<dbReference type="Pfam" id="PF12812">
    <property type="entry name" value="PDZ_1"/>
    <property type="match status" value="2"/>
</dbReference>
<keyword evidence="6" id="KW-0539">Nucleus</keyword>
<dbReference type="Proteomes" id="UP000327013">
    <property type="component" value="Chromosome 3"/>
</dbReference>
<dbReference type="InterPro" id="IPR001478">
    <property type="entry name" value="PDZ"/>
</dbReference>
<evidence type="ECO:0000256" key="6">
    <source>
        <dbReference type="ARBA" id="ARBA00023242"/>
    </source>
</evidence>
<dbReference type="Gene3D" id="2.40.10.10">
    <property type="entry name" value="Trypsin-like serine proteases"/>
    <property type="match status" value="2"/>
</dbReference>
<dbReference type="InterPro" id="IPR009003">
    <property type="entry name" value="Peptidase_S1_PA"/>
</dbReference>
<evidence type="ECO:0000259" key="8">
    <source>
        <dbReference type="PROSITE" id="PS50106"/>
    </source>
</evidence>
<dbReference type="EMBL" id="CM017323">
    <property type="protein sequence ID" value="KAE8021997.1"/>
    <property type="molecule type" value="Genomic_DNA"/>
</dbReference>
<proteinExistence type="inferred from homology"/>
<dbReference type="GO" id="GO:0004252">
    <property type="term" value="F:serine-type endopeptidase activity"/>
    <property type="evidence" value="ECO:0007669"/>
    <property type="project" value="InterPro"/>
</dbReference>
<evidence type="ECO:0000313" key="10">
    <source>
        <dbReference type="Proteomes" id="UP000327013"/>
    </source>
</evidence>
<sequence length="1019" mass="112482">MGDPLERLGSEAMGLVEGASTAKDELCMEIDPPFRENVATAEDWRRALNKVVPAVVVLRTTACRAFDTESAGASYATGFVVDKHRGIILTNRHVVKPGPVVAEATFVNREEIPVHPIYRDPVHDFGFFCYDPGAIQFLSYEEIPLAPEAACVGLEIRVVGNDSGEKVSILAGTLARLDRDAPHYKKDGYNDFNTFYMQAASGTKGGSSGSPVIDWQGRAVALNAGSKSSSASAFFLPLERVVRALRFLQKGSDSYVNKWEAVTIPRGTLQVTFLHKGFDETRRLGLQSETEQVVRHASPAGETGMLVVDSVVPGGPAHKNLEPGDVLVRVNGEVVTQFLKLETLLDDSVNQSIELQTERGGTSLTVNLVVQDLHSITPDYFLEVSGAVIHPLSYQQARNFRFHCGLVYVTEPGYMLFRAGVPRHAIIKKFAGKEISCLEELIAILFKLSRGARVPLEYISYMDRHRRKSVLVTIDRHEWYAPPQIYTRDDSTGLWIAKPAFQSDSLLLSPGINDAGSLAVQMFSMSGEANCMGDLHQSNNQELTDGVTSMETNCEDTCDETRPRDDSVGTKKRRVEEELSANTNAVADCTLLETREVKLEDPNTAQNAILRDFQGATATATAANASFSERVIEPTLVMFETEPALRRGDSVYLVGLSRSLQATSRKSIVTNPCAALNIGSADCPRYRATNMEVIELDTGNTFSGALTDEHGRVQAIWGSFSTQLKFGCNTSEDHQFVRGIPIYAISQVLDKIISGAKGPPLLINGVRRPMPLVRILEVELYPTLLSKARSFGLGDDWVQALVKKDPIRRQVLRVKGCLAGSQAENLLEQGDMILAIDKEPVTCFHDIETACQALDKCDNNDGKLNLTIFRQGREIDILVGTDVRDGNGTTRVINWCGCIVQDPHPAVRALGFLPEEGHGVYVARWCHGSPVHRYGLYALQWILEVNGKPTPDLDAFVNVTKELEHGEFVRVRTVHLNGKPRVLTLKQDLHYWPTWELRFNPETAMWRRETIKALGCTSI</sequence>
<protein>
    <recommendedName>
        <fullName evidence="4">Pro-apoptotic serine protease NMA111</fullName>
    </recommendedName>
    <alternativeName>
        <fullName evidence="5">Pro-apoptotic serine protease nma111</fullName>
    </alternativeName>
</protein>
<dbReference type="Pfam" id="PF13365">
    <property type="entry name" value="Trypsin_2"/>
    <property type="match status" value="1"/>
</dbReference>
<dbReference type="Pfam" id="PF17820">
    <property type="entry name" value="PDZ_6"/>
    <property type="match status" value="1"/>
</dbReference>
<dbReference type="PROSITE" id="PS50106">
    <property type="entry name" value="PDZ"/>
    <property type="match status" value="1"/>
</dbReference>
<dbReference type="InterPro" id="IPR043504">
    <property type="entry name" value="Peptidase_S1_PA_chymotrypsin"/>
</dbReference>
<dbReference type="GO" id="GO:0006508">
    <property type="term" value="P:proteolysis"/>
    <property type="evidence" value="ECO:0007669"/>
    <property type="project" value="UniProtKB-KW"/>
</dbReference>
<feature type="region of interest" description="Disordered" evidence="7">
    <location>
        <begin position="552"/>
        <end position="576"/>
    </location>
</feature>
<accession>A0A5N6QWR1</accession>
<name>A0A5N6QWR1_9ROSI</name>
<dbReference type="SUPFAM" id="SSF50494">
    <property type="entry name" value="Trypsin-like serine proteases"/>
    <property type="match status" value="1"/>
</dbReference>
<dbReference type="SMART" id="SM00228">
    <property type="entry name" value="PDZ"/>
    <property type="match status" value="3"/>
</dbReference>
<dbReference type="InterPro" id="IPR025926">
    <property type="entry name" value="PDZ-like_dom"/>
</dbReference>
<dbReference type="OrthoDB" id="4217619at2759"/>
<evidence type="ECO:0000256" key="2">
    <source>
        <dbReference type="ARBA" id="ARBA00004123"/>
    </source>
</evidence>
<dbReference type="Gene3D" id="2.30.42.10">
    <property type="match status" value="3"/>
</dbReference>
<comment type="similarity">
    <text evidence="3">Belongs to the peptidase S1C family.</text>
</comment>
<evidence type="ECO:0000256" key="3">
    <source>
        <dbReference type="ARBA" id="ARBA00010541"/>
    </source>
</evidence>
<dbReference type="SUPFAM" id="SSF50156">
    <property type="entry name" value="PDZ domain-like"/>
    <property type="match status" value="3"/>
</dbReference>
<dbReference type="InterPro" id="IPR036034">
    <property type="entry name" value="PDZ_sf"/>
</dbReference>
<evidence type="ECO:0000313" key="9">
    <source>
        <dbReference type="EMBL" id="KAE8021997.1"/>
    </source>
</evidence>
<keyword evidence="10" id="KW-1185">Reference proteome</keyword>
<dbReference type="CDD" id="cd06787">
    <property type="entry name" value="cpPDZ_AthDEGP7-like"/>
    <property type="match status" value="1"/>
</dbReference>
<dbReference type="CDD" id="cd06786">
    <property type="entry name" value="cpPDZ1_ScNma111-like"/>
    <property type="match status" value="1"/>
</dbReference>
<dbReference type="InterPro" id="IPR001940">
    <property type="entry name" value="Peptidase_S1C"/>
</dbReference>
<dbReference type="InterPro" id="IPR041489">
    <property type="entry name" value="PDZ_6"/>
</dbReference>
<reference evidence="9 10" key="1">
    <citation type="submission" date="2019-06" db="EMBL/GenBank/DDBJ databases">
        <title>A chromosomal-level reference genome of Carpinus fangiana (Coryloideae, Betulaceae).</title>
        <authorList>
            <person name="Yang X."/>
            <person name="Wang Z."/>
            <person name="Zhang L."/>
            <person name="Hao G."/>
            <person name="Liu J."/>
            <person name="Yang Y."/>
        </authorList>
    </citation>
    <scope>NUCLEOTIDE SEQUENCE [LARGE SCALE GENOMIC DNA]</scope>
    <source>
        <strain evidence="9">Cfa_2016G</strain>
        <tissue evidence="9">Leaf</tissue>
    </source>
</reference>
<comment type="function">
    <text evidence="1">Nuclear serine protease which mediates apoptosis.</text>
</comment>
<evidence type="ECO:0000256" key="4">
    <source>
        <dbReference type="ARBA" id="ARBA00020338"/>
    </source>
</evidence>
<dbReference type="PRINTS" id="PR00834">
    <property type="entry name" value="PROTEASES2C"/>
</dbReference>
<dbReference type="GO" id="GO:0005634">
    <property type="term" value="C:nucleus"/>
    <property type="evidence" value="ECO:0007669"/>
    <property type="project" value="UniProtKB-SubCell"/>
</dbReference>
<organism evidence="9 10">
    <name type="scientific">Carpinus fangiana</name>
    <dbReference type="NCBI Taxonomy" id="176857"/>
    <lineage>
        <taxon>Eukaryota</taxon>
        <taxon>Viridiplantae</taxon>
        <taxon>Streptophyta</taxon>
        <taxon>Embryophyta</taxon>
        <taxon>Tracheophyta</taxon>
        <taxon>Spermatophyta</taxon>
        <taxon>Magnoliopsida</taxon>
        <taxon>eudicotyledons</taxon>
        <taxon>Gunneridae</taxon>
        <taxon>Pentapetalae</taxon>
        <taxon>rosids</taxon>
        <taxon>fabids</taxon>
        <taxon>Fagales</taxon>
        <taxon>Betulaceae</taxon>
        <taxon>Carpinus</taxon>
    </lineage>
</organism>
<feature type="compositionally biased region" description="Basic and acidic residues" evidence="7">
    <location>
        <begin position="559"/>
        <end position="576"/>
    </location>
</feature>